<dbReference type="Pfam" id="PF02423">
    <property type="entry name" value="OCD_Mu_crystall"/>
    <property type="match status" value="1"/>
</dbReference>
<name>A0ABR8UAN6_9BACL</name>
<gene>
    <name evidence="1" type="ORF">H9649_09380</name>
</gene>
<proteinExistence type="predicted"/>
<organism evidence="1 2">
    <name type="scientific">Sporosarcina quadrami</name>
    <dbReference type="NCBI Taxonomy" id="2762234"/>
    <lineage>
        <taxon>Bacteria</taxon>
        <taxon>Bacillati</taxon>
        <taxon>Bacillota</taxon>
        <taxon>Bacilli</taxon>
        <taxon>Bacillales</taxon>
        <taxon>Caryophanaceae</taxon>
        <taxon>Sporosarcina</taxon>
    </lineage>
</organism>
<dbReference type="PIRSF" id="PIRSF001439">
    <property type="entry name" value="CryM"/>
    <property type="match status" value="1"/>
</dbReference>
<evidence type="ECO:0000313" key="2">
    <source>
        <dbReference type="Proteomes" id="UP000626786"/>
    </source>
</evidence>
<sequence length="329" mass="36362">MLIINEKEIQQHYFMADALVDVEHILRAKAEEQIANPHRTVIEFPQHSASVLYMPSSDLENEMTTVKTVTIFPDNPAVGKPTTQGVILVSDAKNGEHLAMMNASYLTRLRTGALSGLATDKLAREDSKVLVVIGTGAMAFEQVLGVLAVRKIEKMLLVNPTTEKAVKFKDRLVSFGVDSSIEFEIIEDVAKAVRQADIICCSTRSKTPVFDGVDVQPGTHVNGVGSYLPTMREVDHTFIKRCDKIVTDDEGGVKEEAGEIIYANEQDDWSYDELHGELMDLVTDKVISRENTEEITFFKCVGAAYFDLAVAQGVYRKAVQNGYGVEVEV</sequence>
<comment type="caution">
    <text evidence="1">The sequence shown here is derived from an EMBL/GenBank/DDBJ whole genome shotgun (WGS) entry which is preliminary data.</text>
</comment>
<dbReference type="Proteomes" id="UP000626786">
    <property type="component" value="Unassembled WGS sequence"/>
</dbReference>
<reference evidence="1 2" key="1">
    <citation type="submission" date="2020-08" db="EMBL/GenBank/DDBJ databases">
        <title>A Genomic Blueprint of the Chicken Gut Microbiome.</title>
        <authorList>
            <person name="Gilroy R."/>
            <person name="Ravi A."/>
            <person name="Getino M."/>
            <person name="Pursley I."/>
            <person name="Horton D.L."/>
            <person name="Alikhan N.-F."/>
            <person name="Baker D."/>
            <person name="Gharbi K."/>
            <person name="Hall N."/>
            <person name="Watson M."/>
            <person name="Adriaenssens E.M."/>
            <person name="Foster-Nyarko E."/>
            <person name="Jarju S."/>
            <person name="Secka A."/>
            <person name="Antonio M."/>
            <person name="Oren A."/>
            <person name="Chaudhuri R."/>
            <person name="La Ragione R.M."/>
            <person name="Hildebrand F."/>
            <person name="Pallen M.J."/>
        </authorList>
    </citation>
    <scope>NUCLEOTIDE SEQUENCE [LARGE SCALE GENOMIC DNA]</scope>
    <source>
        <strain evidence="1 2">Sa2YVA2</strain>
    </source>
</reference>
<dbReference type="Gene3D" id="3.30.1780.10">
    <property type="entry name" value="ornithine cyclodeaminase, domain 1"/>
    <property type="match status" value="1"/>
</dbReference>
<dbReference type="Gene3D" id="3.40.50.720">
    <property type="entry name" value="NAD(P)-binding Rossmann-like Domain"/>
    <property type="match status" value="1"/>
</dbReference>
<dbReference type="SUPFAM" id="SSF51735">
    <property type="entry name" value="NAD(P)-binding Rossmann-fold domains"/>
    <property type="match status" value="1"/>
</dbReference>
<dbReference type="PANTHER" id="PTHR13812">
    <property type="entry name" value="KETIMINE REDUCTASE MU-CRYSTALLIN"/>
    <property type="match status" value="1"/>
</dbReference>
<evidence type="ECO:0000313" key="1">
    <source>
        <dbReference type="EMBL" id="MBD7984793.1"/>
    </source>
</evidence>
<dbReference type="InterPro" id="IPR023401">
    <property type="entry name" value="ODC_N"/>
</dbReference>
<accession>A0ABR8UAN6</accession>
<dbReference type="RefSeq" id="WP_191694489.1">
    <property type="nucleotide sequence ID" value="NZ_JACSQN010000007.1"/>
</dbReference>
<dbReference type="InterPro" id="IPR036291">
    <property type="entry name" value="NAD(P)-bd_dom_sf"/>
</dbReference>
<protein>
    <submittedName>
        <fullName evidence="1">Ornithine cyclodeaminase family protein</fullName>
    </submittedName>
</protein>
<dbReference type="PANTHER" id="PTHR13812:SF19">
    <property type="entry name" value="KETIMINE REDUCTASE MU-CRYSTALLIN"/>
    <property type="match status" value="1"/>
</dbReference>
<dbReference type="EMBL" id="JACSQN010000007">
    <property type="protein sequence ID" value="MBD7984793.1"/>
    <property type="molecule type" value="Genomic_DNA"/>
</dbReference>
<dbReference type="InterPro" id="IPR003462">
    <property type="entry name" value="ODC_Mu_crystall"/>
</dbReference>
<keyword evidence="2" id="KW-1185">Reference proteome</keyword>